<dbReference type="CDD" id="cd00082">
    <property type="entry name" value="HisKA"/>
    <property type="match status" value="1"/>
</dbReference>
<feature type="modified residue" description="4-aspartylphosphate" evidence="6">
    <location>
        <position position="1120"/>
    </location>
</feature>
<dbReference type="InterPro" id="IPR011006">
    <property type="entry name" value="CheY-like_superfamily"/>
</dbReference>
<dbReference type="SUPFAM" id="SSF50998">
    <property type="entry name" value="Quinoprotein alcohol dehydrogenase-like"/>
    <property type="match status" value="1"/>
</dbReference>
<dbReference type="SUPFAM" id="SSF47384">
    <property type="entry name" value="Homodimeric domain of signal transducing histidine kinase"/>
    <property type="match status" value="1"/>
</dbReference>
<keyword evidence="12" id="KW-1185">Reference proteome</keyword>
<dbReference type="SUPFAM" id="SSF46689">
    <property type="entry name" value="Homeodomain-like"/>
    <property type="match status" value="1"/>
</dbReference>
<dbReference type="EMBL" id="JACOOE010000001">
    <property type="protein sequence ID" value="MBC5603352.1"/>
    <property type="molecule type" value="Genomic_DNA"/>
</dbReference>
<dbReference type="InterPro" id="IPR009057">
    <property type="entry name" value="Homeodomain-like_sf"/>
</dbReference>
<dbReference type="Gene3D" id="1.10.10.60">
    <property type="entry name" value="Homeodomain-like"/>
    <property type="match status" value="1"/>
</dbReference>
<dbReference type="InterPro" id="IPR011123">
    <property type="entry name" value="Y_Y_Y"/>
</dbReference>
<evidence type="ECO:0000259" key="10">
    <source>
        <dbReference type="PROSITE" id="PS50110"/>
    </source>
</evidence>
<evidence type="ECO:0000259" key="9">
    <source>
        <dbReference type="PROSITE" id="PS50109"/>
    </source>
</evidence>
<dbReference type="CDD" id="cd17574">
    <property type="entry name" value="REC_OmpR"/>
    <property type="match status" value="1"/>
</dbReference>
<feature type="transmembrane region" description="Helical" evidence="7">
    <location>
        <begin position="752"/>
        <end position="770"/>
    </location>
</feature>
<protein>
    <recommendedName>
        <fullName evidence="2">histidine kinase</fullName>
        <ecNumber evidence="2">2.7.13.3</ecNumber>
    </recommendedName>
</protein>
<dbReference type="EC" id="2.7.13.3" evidence="2"/>
<dbReference type="SMART" id="SM00388">
    <property type="entry name" value="HisKA"/>
    <property type="match status" value="1"/>
</dbReference>
<evidence type="ECO:0000256" key="7">
    <source>
        <dbReference type="SAM" id="Phobius"/>
    </source>
</evidence>
<dbReference type="Pfam" id="PF00072">
    <property type="entry name" value="Response_reg"/>
    <property type="match status" value="1"/>
</dbReference>
<dbReference type="Gene3D" id="1.10.287.130">
    <property type="match status" value="1"/>
</dbReference>
<evidence type="ECO:0000313" key="12">
    <source>
        <dbReference type="Proteomes" id="UP000600600"/>
    </source>
</evidence>
<name>A0ABR7C6C3_9BACE</name>
<keyword evidence="4" id="KW-0805">Transcription regulation</keyword>
<dbReference type="SUPFAM" id="SSF52172">
    <property type="entry name" value="CheY-like"/>
    <property type="match status" value="1"/>
</dbReference>
<keyword evidence="3 6" id="KW-0597">Phosphoprotein</keyword>
<dbReference type="InterPro" id="IPR018060">
    <property type="entry name" value="HTH_AraC"/>
</dbReference>
<dbReference type="Pfam" id="PF02518">
    <property type="entry name" value="HATPase_c"/>
    <property type="match status" value="1"/>
</dbReference>
<dbReference type="InterPro" id="IPR015943">
    <property type="entry name" value="WD40/YVTN_repeat-like_dom_sf"/>
</dbReference>
<evidence type="ECO:0000256" key="2">
    <source>
        <dbReference type="ARBA" id="ARBA00012438"/>
    </source>
</evidence>
<dbReference type="PROSITE" id="PS01124">
    <property type="entry name" value="HTH_ARAC_FAMILY_2"/>
    <property type="match status" value="1"/>
</dbReference>
<dbReference type="Pfam" id="PF07494">
    <property type="entry name" value="Reg_prop"/>
    <property type="match status" value="5"/>
</dbReference>
<sequence length="1322" mass="152429">MGRNLSFHHFTTDDGLSHNSVMTLYQDERGWIWMGTRDGLNLYNGKVFKVYKHEKDNPNSLSYNDIAQIAGDRQGKVYVMTNGKGISTYDIMHDSFSTLVTGKVSAMHYDKALFFARDSRLYRYENDSARLIYQLPDQKVSINRMLRQNDSILIGTYNAGLYLLVEKKKLVHLIPKGRINDIFRDSTGDIWVSCHSGEGLYLIRKGEVYNFHTMPDDKTSISSSQVHCCCEDENGDIWVGTFDGLNKYDKRTGRFTRYYKKEAEKNCLSESSVWSLLRDHQGSLWAGTYYGGVNYFNPNRQIYREYNTSPIESDGLSSPTVGAMTEDEYGNLWICTEGGGICSYNLESGKFRRFVHNDHMNSISHNHAKAVYYDKKRKALWIGTHLGGLNRFDLETKLFTHYRHEERDSTSLPSDIVMDIVPVGDRLVLGTIGKLALFDPQTGRCTSLFDEKEYNNNTSFCRKLLLDHRGLLWIVNSGKGVSCYNFNTQKLTTYRQGVTENGLSSDHVNYIYEDSHKRLWLCTNEHGLELYRSDTNDFENYDQRKNGLSSNVVYAICELEDNRMLVTTDNGFSILDCDTKRFVNYDKRKKIPLTSINENSLLKCSTGEIFIGGMDGMISFSEQEIKRTARSYHIYPYRLIVNGQEVNVGDGTGILTENLSMLKEIVLSADCDIFSLEYTATDFLPIDKEELVYCLNGFSNEWVNMHDKNTVTYTGLAPGTYTLVVKTANERNLFVPESRLVIKVLPPFYRTVWAYILYILLIVLLIYLLVRIYNHRIKLQESLKYEQKHAEDIEKLNQVKLRFFTNISHEFRTPLTVIIGQLEILLRTHEQNQLLSTSLQKVYKNCLQLRELITELLDFRKQTQGYMTLKVSRRNVVHDIEEYYQMFQEYAEQKQINYKFVKTVDHIELWYDVRQMKKVMNNLIGNAFKYTQRNGEVIVSVRRKGQEVLIEVTDTGKGIEAKDIDKIFNRFYQTEEVAASYMGTGIGLALSKGIVELHHGTIEVYSDPGIETTFCVRLKMGREHFKEEEICEQLQDGQTDNVISSQVEETPIVLFQEEEVEVISELKTNDCKILIVEDNSNLCDMLVSLFKPFYTVLTAADGQAGLEKVKEEMPDIVVTDIMMPRKSGVELCKDIKENIDTCHIPVVLLTAKTAVESKLEALRTGADDYITKPFNVHLLLSRCNNLVNSRIMMQDKFSRQPESTHRILVNNEMDKAFIDKAIEVVRRHLDDPDFSMEIFAREMGIARTKLFIKLKAVSGQTPAELILTIRLKEATVMLKNNPNLNIMEISDRLGFSSPKYFRKCFKDKYHVTPQEYRKEGME</sequence>
<dbReference type="InterPro" id="IPR011110">
    <property type="entry name" value="Reg_prop"/>
</dbReference>
<evidence type="ECO:0000256" key="4">
    <source>
        <dbReference type="ARBA" id="ARBA00023015"/>
    </source>
</evidence>
<gene>
    <name evidence="11" type="ORF">H8S67_01505</name>
</gene>
<reference evidence="11 12" key="1">
    <citation type="submission" date="2020-08" db="EMBL/GenBank/DDBJ databases">
        <title>Genome public.</title>
        <authorList>
            <person name="Liu C."/>
            <person name="Sun Q."/>
        </authorList>
    </citation>
    <scope>NUCLEOTIDE SEQUENCE [LARGE SCALE GENOMIC DNA]</scope>
    <source>
        <strain evidence="11 12">M27</strain>
    </source>
</reference>
<evidence type="ECO:0000256" key="6">
    <source>
        <dbReference type="PROSITE-ProRule" id="PRU00169"/>
    </source>
</evidence>
<dbReference type="Proteomes" id="UP000600600">
    <property type="component" value="Unassembled WGS sequence"/>
</dbReference>
<dbReference type="InterPro" id="IPR001789">
    <property type="entry name" value="Sig_transdc_resp-reg_receiver"/>
</dbReference>
<feature type="domain" description="Response regulatory" evidence="10">
    <location>
        <begin position="1072"/>
        <end position="1187"/>
    </location>
</feature>
<feature type="domain" description="HTH araC/xylS-type" evidence="8">
    <location>
        <begin position="1219"/>
        <end position="1319"/>
    </location>
</feature>
<dbReference type="Pfam" id="PF07495">
    <property type="entry name" value="Y_Y_Y"/>
    <property type="match status" value="1"/>
</dbReference>
<evidence type="ECO:0000256" key="1">
    <source>
        <dbReference type="ARBA" id="ARBA00000085"/>
    </source>
</evidence>
<dbReference type="InterPro" id="IPR005467">
    <property type="entry name" value="His_kinase_dom"/>
</dbReference>
<dbReference type="PANTHER" id="PTHR43547:SF2">
    <property type="entry name" value="HYBRID SIGNAL TRANSDUCTION HISTIDINE KINASE C"/>
    <property type="match status" value="1"/>
</dbReference>
<dbReference type="PROSITE" id="PS50109">
    <property type="entry name" value="HIS_KIN"/>
    <property type="match status" value="1"/>
</dbReference>
<evidence type="ECO:0000313" key="11">
    <source>
        <dbReference type="EMBL" id="MBC5603352.1"/>
    </source>
</evidence>
<dbReference type="PRINTS" id="PR00344">
    <property type="entry name" value="BCTRLSENSOR"/>
</dbReference>
<dbReference type="SUPFAM" id="SSF55874">
    <property type="entry name" value="ATPase domain of HSP90 chaperone/DNA topoisomerase II/histidine kinase"/>
    <property type="match status" value="1"/>
</dbReference>
<dbReference type="InterPro" id="IPR013783">
    <property type="entry name" value="Ig-like_fold"/>
</dbReference>
<dbReference type="SMART" id="SM00448">
    <property type="entry name" value="REC"/>
    <property type="match status" value="1"/>
</dbReference>
<dbReference type="InterPro" id="IPR003661">
    <property type="entry name" value="HisK_dim/P_dom"/>
</dbReference>
<dbReference type="PROSITE" id="PS50110">
    <property type="entry name" value="RESPONSE_REGULATORY"/>
    <property type="match status" value="1"/>
</dbReference>
<feature type="domain" description="Histidine kinase" evidence="9">
    <location>
        <begin position="806"/>
        <end position="1022"/>
    </location>
</feature>
<accession>A0ABR7C6C3</accession>
<dbReference type="Gene3D" id="3.40.50.2300">
    <property type="match status" value="1"/>
</dbReference>
<comment type="caution">
    <text evidence="11">The sequence shown here is derived from an EMBL/GenBank/DDBJ whole genome shotgun (WGS) entry which is preliminary data.</text>
</comment>
<dbReference type="Pfam" id="PF12833">
    <property type="entry name" value="HTH_18"/>
    <property type="match status" value="1"/>
</dbReference>
<proteinExistence type="predicted"/>
<keyword evidence="7" id="KW-0812">Transmembrane</keyword>
<dbReference type="InterPro" id="IPR036890">
    <property type="entry name" value="HATPase_C_sf"/>
</dbReference>
<organism evidence="11 12">
    <name type="scientific">Bacteroides difficilis</name>
    <dbReference type="NCBI Taxonomy" id="2763021"/>
    <lineage>
        <taxon>Bacteria</taxon>
        <taxon>Pseudomonadati</taxon>
        <taxon>Bacteroidota</taxon>
        <taxon>Bacteroidia</taxon>
        <taxon>Bacteroidales</taxon>
        <taxon>Bacteroidaceae</taxon>
        <taxon>Bacteroides</taxon>
    </lineage>
</organism>
<dbReference type="Pfam" id="PF00512">
    <property type="entry name" value="HisKA"/>
    <property type="match status" value="1"/>
</dbReference>
<dbReference type="SMART" id="SM00387">
    <property type="entry name" value="HATPase_c"/>
    <property type="match status" value="1"/>
</dbReference>
<comment type="catalytic activity">
    <reaction evidence="1">
        <text>ATP + protein L-histidine = ADP + protein N-phospho-L-histidine.</text>
        <dbReference type="EC" id="2.7.13.3"/>
    </reaction>
</comment>
<dbReference type="Gene3D" id="2.130.10.10">
    <property type="entry name" value="YVTN repeat-like/Quinoprotein amine dehydrogenase"/>
    <property type="match status" value="2"/>
</dbReference>
<keyword evidence="7" id="KW-0472">Membrane</keyword>
<dbReference type="PANTHER" id="PTHR43547">
    <property type="entry name" value="TWO-COMPONENT HISTIDINE KINASE"/>
    <property type="match status" value="1"/>
</dbReference>
<dbReference type="InterPro" id="IPR011047">
    <property type="entry name" value="Quinoprotein_ADH-like_sf"/>
</dbReference>
<dbReference type="Gene3D" id="3.30.565.10">
    <property type="entry name" value="Histidine kinase-like ATPase, C-terminal domain"/>
    <property type="match status" value="1"/>
</dbReference>
<dbReference type="InterPro" id="IPR036097">
    <property type="entry name" value="HisK_dim/P_sf"/>
</dbReference>
<evidence type="ECO:0000256" key="5">
    <source>
        <dbReference type="ARBA" id="ARBA00023163"/>
    </source>
</evidence>
<dbReference type="SUPFAM" id="SSF63829">
    <property type="entry name" value="Calcium-dependent phosphotriesterase"/>
    <property type="match status" value="1"/>
</dbReference>
<keyword evidence="5" id="KW-0804">Transcription</keyword>
<evidence type="ECO:0000256" key="3">
    <source>
        <dbReference type="ARBA" id="ARBA00022553"/>
    </source>
</evidence>
<keyword evidence="7" id="KW-1133">Transmembrane helix</keyword>
<dbReference type="SMART" id="SM00342">
    <property type="entry name" value="HTH_ARAC"/>
    <property type="match status" value="1"/>
</dbReference>
<dbReference type="Gene3D" id="2.60.40.10">
    <property type="entry name" value="Immunoglobulins"/>
    <property type="match status" value="1"/>
</dbReference>
<dbReference type="InterPro" id="IPR004358">
    <property type="entry name" value="Sig_transdc_His_kin-like_C"/>
</dbReference>
<dbReference type="InterPro" id="IPR003594">
    <property type="entry name" value="HATPase_dom"/>
</dbReference>
<evidence type="ECO:0000259" key="8">
    <source>
        <dbReference type="PROSITE" id="PS01124"/>
    </source>
</evidence>